<evidence type="ECO:0000256" key="2">
    <source>
        <dbReference type="ARBA" id="ARBA00022741"/>
    </source>
</evidence>
<feature type="domain" description="UvrD-like helicase C-terminal" evidence="14">
    <location>
        <begin position="291"/>
        <end position="563"/>
    </location>
</feature>
<evidence type="ECO:0000313" key="15">
    <source>
        <dbReference type="EMBL" id="ADU64840.1"/>
    </source>
</evidence>
<dbReference type="PROSITE" id="PS51217">
    <property type="entry name" value="UVRD_HELICASE_CTER"/>
    <property type="match status" value="1"/>
</dbReference>
<dbReference type="GO" id="GO:0005829">
    <property type="term" value="C:cytosol"/>
    <property type="evidence" value="ECO:0007669"/>
    <property type="project" value="TreeGrafter"/>
</dbReference>
<comment type="catalytic activity">
    <reaction evidence="11">
        <text>ATP + H2O = ADP + phosphate + H(+)</text>
        <dbReference type="Rhea" id="RHEA:13065"/>
        <dbReference type="ChEBI" id="CHEBI:15377"/>
        <dbReference type="ChEBI" id="CHEBI:15378"/>
        <dbReference type="ChEBI" id="CHEBI:30616"/>
        <dbReference type="ChEBI" id="CHEBI:43474"/>
        <dbReference type="ChEBI" id="CHEBI:456216"/>
        <dbReference type="EC" id="5.6.2.4"/>
    </reaction>
</comment>
<keyword evidence="7" id="KW-0413">Isomerase</keyword>
<evidence type="ECO:0000256" key="7">
    <source>
        <dbReference type="ARBA" id="ARBA00023235"/>
    </source>
</evidence>
<dbReference type="InterPro" id="IPR027417">
    <property type="entry name" value="P-loop_NTPase"/>
</dbReference>
<dbReference type="Gene3D" id="3.40.50.300">
    <property type="entry name" value="P-loop containing nucleotide triphosphate hydrolases"/>
    <property type="match status" value="2"/>
</dbReference>
<evidence type="ECO:0000256" key="11">
    <source>
        <dbReference type="ARBA" id="ARBA00048988"/>
    </source>
</evidence>
<dbReference type="Pfam" id="PF13361">
    <property type="entry name" value="UvrD_C"/>
    <property type="match status" value="1"/>
</dbReference>
<dbReference type="GO" id="GO:0016887">
    <property type="term" value="F:ATP hydrolysis activity"/>
    <property type="evidence" value="ECO:0007669"/>
    <property type="project" value="RHEA"/>
</dbReference>
<dbReference type="InterPro" id="IPR000212">
    <property type="entry name" value="DNA_helicase_UvrD/REP"/>
</dbReference>
<evidence type="ECO:0000256" key="10">
    <source>
        <dbReference type="ARBA" id="ARBA00034923"/>
    </source>
</evidence>
<dbReference type="InParanoid" id="E6W4W2"/>
<dbReference type="KEGG" id="din:Selin_0081"/>
<dbReference type="EMBL" id="CP002432">
    <property type="protein sequence ID" value="ADU64840.1"/>
    <property type="molecule type" value="Genomic_DNA"/>
</dbReference>
<feature type="binding site" evidence="12">
    <location>
        <begin position="34"/>
        <end position="41"/>
    </location>
    <ligand>
        <name>ATP</name>
        <dbReference type="ChEBI" id="CHEBI:30616"/>
    </ligand>
</feature>
<reference evidence="15 16" key="1">
    <citation type="submission" date="2010-12" db="EMBL/GenBank/DDBJ databases">
        <title>Complete sequence of Desulfurispirillum indicum S5.</title>
        <authorList>
            <consortium name="US DOE Joint Genome Institute"/>
            <person name="Lucas S."/>
            <person name="Copeland A."/>
            <person name="Lapidus A."/>
            <person name="Cheng J.-F."/>
            <person name="Goodwin L."/>
            <person name="Pitluck S."/>
            <person name="Chertkov O."/>
            <person name="Held B."/>
            <person name="Detter J.C."/>
            <person name="Han C."/>
            <person name="Tapia R."/>
            <person name="Land M."/>
            <person name="Hauser L."/>
            <person name="Kyrpides N."/>
            <person name="Ivanova N."/>
            <person name="Mikhailova N."/>
            <person name="Haggblom M."/>
            <person name="Rauschenbach I."/>
            <person name="Bini E."/>
            <person name="Woyke T."/>
        </authorList>
    </citation>
    <scope>NUCLEOTIDE SEQUENCE [LARGE SCALE GENOMIC DNA]</scope>
    <source>
        <strain evidence="16">ATCC BAA-1389 / DSM 22839 / S5</strain>
    </source>
</reference>
<evidence type="ECO:0000256" key="4">
    <source>
        <dbReference type="ARBA" id="ARBA00022806"/>
    </source>
</evidence>
<organism evidence="15 16">
    <name type="scientific">Desulfurispirillum indicum (strain ATCC BAA-1389 / DSM 22839 / S5)</name>
    <dbReference type="NCBI Taxonomy" id="653733"/>
    <lineage>
        <taxon>Bacteria</taxon>
        <taxon>Pseudomonadati</taxon>
        <taxon>Chrysiogenota</taxon>
        <taxon>Chrysiogenia</taxon>
        <taxon>Chrysiogenales</taxon>
        <taxon>Chrysiogenaceae</taxon>
        <taxon>Desulfurispirillum</taxon>
    </lineage>
</organism>
<dbReference type="RefSeq" id="WP_013504729.1">
    <property type="nucleotide sequence ID" value="NC_014836.1"/>
</dbReference>
<proteinExistence type="inferred from homology"/>
<dbReference type="PROSITE" id="PS51198">
    <property type="entry name" value="UVRD_HELICASE_ATP_BIND"/>
    <property type="match status" value="1"/>
</dbReference>
<gene>
    <name evidence="15" type="ordered locus">Selin_0081</name>
</gene>
<dbReference type="FunCoup" id="E6W4W2">
    <property type="interactions" value="387"/>
</dbReference>
<dbReference type="InterPro" id="IPR013986">
    <property type="entry name" value="DExx_box_DNA_helicase_dom_sf"/>
</dbReference>
<dbReference type="STRING" id="653733.Selin_0081"/>
<keyword evidence="3 12" id="KW-0378">Hydrolase</keyword>
<keyword evidence="6" id="KW-0238">DNA-binding</keyword>
<dbReference type="Gene3D" id="1.10.10.160">
    <property type="match status" value="1"/>
</dbReference>
<dbReference type="OrthoDB" id="9810135at2"/>
<comment type="similarity">
    <text evidence="1">Belongs to the helicase family. UvrD subfamily.</text>
</comment>
<feature type="domain" description="UvrD-like helicase ATP-binding" evidence="13">
    <location>
        <begin position="13"/>
        <end position="290"/>
    </location>
</feature>
<evidence type="ECO:0000256" key="9">
    <source>
        <dbReference type="ARBA" id="ARBA00034808"/>
    </source>
</evidence>
<keyword evidence="2 12" id="KW-0547">Nucleotide-binding</keyword>
<dbReference type="CDD" id="cd17932">
    <property type="entry name" value="DEXQc_UvrD"/>
    <property type="match status" value="1"/>
</dbReference>
<evidence type="ECO:0000256" key="5">
    <source>
        <dbReference type="ARBA" id="ARBA00022840"/>
    </source>
</evidence>
<dbReference type="GO" id="GO:0005524">
    <property type="term" value="F:ATP binding"/>
    <property type="evidence" value="ECO:0007669"/>
    <property type="project" value="UniProtKB-UniRule"/>
</dbReference>
<keyword evidence="4 12" id="KW-0347">Helicase</keyword>
<dbReference type="InterPro" id="IPR014017">
    <property type="entry name" value="DNA_helicase_UvrD-like_C"/>
</dbReference>
<dbReference type="GO" id="GO:0033202">
    <property type="term" value="C:DNA helicase complex"/>
    <property type="evidence" value="ECO:0007669"/>
    <property type="project" value="TreeGrafter"/>
</dbReference>
<sequence>MPHTQDISQAIFSQLNTQQGAAVAHVDGPALILAGAGSGKTRVLTARIMNLLQQGVAPWNILAVTFTNKAAGEMRQRIRSRLGPVASDIWIGTFHSIALRILRIECHHIGYESDFVIYDPADGLKVVTKVLKRLNISAQTMPAKKALGIISSLKNSGYRPDDLESASTLDTTVIAPVFREYQKLMLSFNAMDFDDLLLNLKEILYHSSDVLQKYQQKFRYIHVDEYQDTNQVQFEILHLLAGQHRNLFAVGDDDQSIYRFRGATIENILNFEQHYPNTAIFKLEQNYRSPQSILDCANSIISRNPRRHPKQLFSDLGPGEKIGLKVLPSADDEASFIVGEIQQLLSDGFAPSDIAVLYRTNAQSRLFEALLLRRGIPYRVVGSFEFWKRKEIQDVLAYVSLIANPRDIQAFERVVNYPLRGIGAASVEKIVSLAVDSGRPVLEAAALMAADLRGKARQSIENFLEFLASFQGGQDYLISDMIEEIVRKAGIDKDIRNREDEHQAQSRLENIGELISAATAFEKERPAEQITLSHFLEEINLGIETRQNTQEGVSLLTIHSAKGLEFPVVFLSGLENTLFPSPMSMGNQFAQEEERRLMYVAVTRCQEKLFLTRAQSRTMFGKTTFCGESMFLRDIPQELLHKL</sequence>
<name>E6W4W2_DESIS</name>
<evidence type="ECO:0000256" key="8">
    <source>
        <dbReference type="ARBA" id="ARBA00034617"/>
    </source>
</evidence>
<accession>E6W4W2</accession>
<dbReference type="PANTHER" id="PTHR11070:SF2">
    <property type="entry name" value="ATP-DEPENDENT DNA HELICASE SRS2"/>
    <property type="match status" value="1"/>
</dbReference>
<evidence type="ECO:0000259" key="13">
    <source>
        <dbReference type="PROSITE" id="PS51198"/>
    </source>
</evidence>
<dbReference type="Proteomes" id="UP000002572">
    <property type="component" value="Chromosome"/>
</dbReference>
<keyword evidence="5 12" id="KW-0067">ATP-binding</keyword>
<dbReference type="CDD" id="cd18807">
    <property type="entry name" value="SF1_C_UvrD"/>
    <property type="match status" value="1"/>
</dbReference>
<dbReference type="EC" id="5.6.2.4" evidence="9"/>
<evidence type="ECO:0000256" key="1">
    <source>
        <dbReference type="ARBA" id="ARBA00009922"/>
    </source>
</evidence>
<evidence type="ECO:0000256" key="3">
    <source>
        <dbReference type="ARBA" id="ARBA00022801"/>
    </source>
</evidence>
<dbReference type="GO" id="GO:0003677">
    <property type="term" value="F:DNA binding"/>
    <property type="evidence" value="ECO:0007669"/>
    <property type="project" value="UniProtKB-KW"/>
</dbReference>
<evidence type="ECO:0000256" key="12">
    <source>
        <dbReference type="PROSITE-ProRule" id="PRU00560"/>
    </source>
</evidence>
<keyword evidence="16" id="KW-1185">Reference proteome</keyword>
<dbReference type="PANTHER" id="PTHR11070">
    <property type="entry name" value="UVRD / RECB / PCRA DNA HELICASE FAMILY MEMBER"/>
    <property type="match status" value="1"/>
</dbReference>
<protein>
    <recommendedName>
        <fullName evidence="9">DNA 3'-5' helicase</fullName>
        <ecNumber evidence="9">5.6.2.4</ecNumber>
    </recommendedName>
    <alternativeName>
        <fullName evidence="10">DNA 3'-5' helicase II</fullName>
    </alternativeName>
</protein>
<dbReference type="Pfam" id="PF00580">
    <property type="entry name" value="UvrD-helicase"/>
    <property type="match status" value="1"/>
</dbReference>
<dbReference type="SUPFAM" id="SSF52540">
    <property type="entry name" value="P-loop containing nucleoside triphosphate hydrolases"/>
    <property type="match status" value="1"/>
</dbReference>
<evidence type="ECO:0000259" key="14">
    <source>
        <dbReference type="PROSITE" id="PS51217"/>
    </source>
</evidence>
<dbReference type="AlphaFoldDB" id="E6W4W2"/>
<evidence type="ECO:0000313" key="16">
    <source>
        <dbReference type="Proteomes" id="UP000002572"/>
    </source>
</evidence>
<dbReference type="eggNOG" id="COG0210">
    <property type="taxonomic scope" value="Bacteria"/>
</dbReference>
<evidence type="ECO:0000256" key="6">
    <source>
        <dbReference type="ARBA" id="ARBA00023125"/>
    </source>
</evidence>
<dbReference type="GO" id="GO:0000725">
    <property type="term" value="P:recombinational repair"/>
    <property type="evidence" value="ECO:0007669"/>
    <property type="project" value="TreeGrafter"/>
</dbReference>
<comment type="catalytic activity">
    <reaction evidence="8">
        <text>Couples ATP hydrolysis with the unwinding of duplex DNA by translocating in the 3'-5' direction.</text>
        <dbReference type="EC" id="5.6.2.4"/>
    </reaction>
</comment>
<dbReference type="GO" id="GO:0043138">
    <property type="term" value="F:3'-5' DNA helicase activity"/>
    <property type="evidence" value="ECO:0007669"/>
    <property type="project" value="UniProtKB-EC"/>
</dbReference>
<dbReference type="InterPro" id="IPR014016">
    <property type="entry name" value="UvrD-like_ATP-bd"/>
</dbReference>
<dbReference type="HOGENOM" id="CLU_004585_5_2_0"/>
<dbReference type="Gene3D" id="1.10.486.10">
    <property type="entry name" value="PCRA, domain 4"/>
    <property type="match status" value="1"/>
</dbReference>